<sequence>MARRAPFASLWSRDDVRTAVVDFLPTKAIAVLPVVAKPLRAVQTSLLITAIRRRGKTTVPSPQTTRGALLDALLVGEPQHFCERWERGLEQWSEDSPDAYTVNVFPSHEGGFVRLDRDLEDDLGGHEKALTHHFRGENLLVTRLRVKLGFVDCEQEGAAGYASLCGPNVQSGDDEDVAQWDDFMAGPMFNNDEGNAFSLMWLAGKRGNSRILIDAVTAETFYEVDALVHHESVTSGVGKVDILVNGLLVARDMEFFYRPLSSLHLYNYSTSTSKIGEIEVWYEKAAPNQVWSTGPGEASDRDDDSESEADMM</sequence>
<protein>
    <submittedName>
        <fullName evidence="2">Uncharacterized protein</fullName>
    </submittedName>
</protein>
<gene>
    <name evidence="2" type="ORF">PECAL_1P28390</name>
</gene>
<organism evidence="2 3">
    <name type="scientific">Pelagomonas calceolata</name>
    <dbReference type="NCBI Taxonomy" id="35677"/>
    <lineage>
        <taxon>Eukaryota</taxon>
        <taxon>Sar</taxon>
        <taxon>Stramenopiles</taxon>
        <taxon>Ochrophyta</taxon>
        <taxon>Pelagophyceae</taxon>
        <taxon>Pelagomonadales</taxon>
        <taxon>Pelagomonadaceae</taxon>
        <taxon>Pelagomonas</taxon>
    </lineage>
</organism>
<feature type="compositionally biased region" description="Acidic residues" evidence="1">
    <location>
        <begin position="300"/>
        <end position="312"/>
    </location>
</feature>
<keyword evidence="3" id="KW-1185">Reference proteome</keyword>
<dbReference type="AlphaFoldDB" id="A0A8J2S8T1"/>
<evidence type="ECO:0000256" key="1">
    <source>
        <dbReference type="SAM" id="MobiDB-lite"/>
    </source>
</evidence>
<comment type="caution">
    <text evidence="2">The sequence shown here is derived from an EMBL/GenBank/DDBJ whole genome shotgun (WGS) entry which is preliminary data.</text>
</comment>
<name>A0A8J2S8T1_9STRA</name>
<dbReference type="EMBL" id="CAKKNE010000001">
    <property type="protein sequence ID" value="CAH0366350.1"/>
    <property type="molecule type" value="Genomic_DNA"/>
</dbReference>
<proteinExistence type="predicted"/>
<evidence type="ECO:0000313" key="3">
    <source>
        <dbReference type="Proteomes" id="UP000789595"/>
    </source>
</evidence>
<feature type="region of interest" description="Disordered" evidence="1">
    <location>
        <begin position="290"/>
        <end position="312"/>
    </location>
</feature>
<accession>A0A8J2S8T1</accession>
<dbReference type="Proteomes" id="UP000789595">
    <property type="component" value="Unassembled WGS sequence"/>
</dbReference>
<reference evidence="2" key="1">
    <citation type="submission" date="2021-11" db="EMBL/GenBank/DDBJ databases">
        <authorList>
            <consortium name="Genoscope - CEA"/>
            <person name="William W."/>
        </authorList>
    </citation>
    <scope>NUCLEOTIDE SEQUENCE</scope>
</reference>
<evidence type="ECO:0000313" key="2">
    <source>
        <dbReference type="EMBL" id="CAH0366350.1"/>
    </source>
</evidence>